<dbReference type="InterPro" id="IPR010985">
    <property type="entry name" value="Ribbon_hlx_hlx"/>
</dbReference>
<evidence type="ECO:0000313" key="2">
    <source>
        <dbReference type="Proteomes" id="UP000704467"/>
    </source>
</evidence>
<dbReference type="Proteomes" id="UP000704467">
    <property type="component" value="Unassembled WGS sequence"/>
</dbReference>
<organism evidence="1 2">
    <name type="scientific">Brucella haematophila</name>
    <dbReference type="NCBI Taxonomy" id="419474"/>
    <lineage>
        <taxon>Bacteria</taxon>
        <taxon>Pseudomonadati</taxon>
        <taxon>Pseudomonadota</taxon>
        <taxon>Alphaproteobacteria</taxon>
        <taxon>Hyphomicrobiales</taxon>
        <taxon>Brucellaceae</taxon>
        <taxon>Brucella/Ochrobactrum group</taxon>
        <taxon>Brucella</taxon>
    </lineage>
</organism>
<protein>
    <recommendedName>
        <fullName evidence="3">Ribbon-helix-helix protein CopG domain-containing protein</fullName>
    </recommendedName>
</protein>
<dbReference type="RefSeq" id="WP_138787567.1">
    <property type="nucleotide sequence ID" value="NZ_VCPE01000042.1"/>
</dbReference>
<sequence length="60" mass="7070">MRENRVPIMLTDDELNDIDNWRYENRIATRSEAIRRLVAMSMVREIALAKIIKRSGETHA</sequence>
<name>A0ABX1DKL7_9HYPH</name>
<evidence type="ECO:0000313" key="1">
    <source>
        <dbReference type="EMBL" id="NKC03316.1"/>
    </source>
</evidence>
<dbReference type="Gene3D" id="1.10.1220.10">
    <property type="entry name" value="Met repressor-like"/>
    <property type="match status" value="1"/>
</dbReference>
<keyword evidence="2" id="KW-1185">Reference proteome</keyword>
<dbReference type="InterPro" id="IPR013321">
    <property type="entry name" value="Arc_rbn_hlx_hlx"/>
</dbReference>
<dbReference type="SUPFAM" id="SSF47598">
    <property type="entry name" value="Ribbon-helix-helix"/>
    <property type="match status" value="1"/>
</dbReference>
<evidence type="ECO:0008006" key="3">
    <source>
        <dbReference type="Google" id="ProtNLM"/>
    </source>
</evidence>
<gene>
    <name evidence="1" type="ORF">HED55_08140</name>
</gene>
<accession>A0ABX1DKL7</accession>
<reference evidence="1 2" key="1">
    <citation type="submission" date="2020-03" db="EMBL/GenBank/DDBJ databases">
        <title>Whole genome sequencing of clinical and environmental type strains of Ochrobactrum.</title>
        <authorList>
            <person name="Dharne M."/>
        </authorList>
    </citation>
    <scope>NUCLEOTIDE SEQUENCE [LARGE SCALE GENOMIC DNA]</scope>
    <source>
        <strain evidence="1 2">CIP 109452</strain>
    </source>
</reference>
<comment type="caution">
    <text evidence="1">The sequence shown here is derived from an EMBL/GenBank/DDBJ whole genome shotgun (WGS) entry which is preliminary data.</text>
</comment>
<proteinExistence type="predicted"/>
<dbReference type="EMBL" id="JAAVLN010000001">
    <property type="protein sequence ID" value="NKC03316.1"/>
    <property type="molecule type" value="Genomic_DNA"/>
</dbReference>